<dbReference type="Proteomes" id="UP000308528">
    <property type="component" value="Unassembled WGS sequence"/>
</dbReference>
<evidence type="ECO:0000313" key="1">
    <source>
        <dbReference type="EMBL" id="THH39396.1"/>
    </source>
</evidence>
<dbReference type="RefSeq" id="WP_136459529.1">
    <property type="nucleotide sequence ID" value="NZ_SRSF01000004.1"/>
</dbReference>
<dbReference type="OrthoDB" id="1492272at2"/>
<keyword evidence="2" id="KW-1185">Reference proteome</keyword>
<evidence type="ECO:0000313" key="2">
    <source>
        <dbReference type="Proteomes" id="UP000308528"/>
    </source>
</evidence>
<proteinExistence type="predicted"/>
<accession>A0A4S4NI40</accession>
<gene>
    <name evidence="1" type="ORF">E4021_11625</name>
</gene>
<comment type="caution">
    <text evidence="1">The sequence shown here is derived from an EMBL/GenBank/DDBJ whole genome shotgun (WGS) entry which is preliminary data.</text>
</comment>
<dbReference type="EMBL" id="SRSF01000004">
    <property type="protein sequence ID" value="THH39396.1"/>
    <property type="molecule type" value="Genomic_DNA"/>
</dbReference>
<sequence>MMRRLPLLLLPLLFACSSEPDIRAYYYPVRELTDGLVYQYRNTGDVNQEAYEYWYYLGLDRDTALYLSATRYANGITPVQVSTERVRNDGAYLEQLALYPPSPDGQRQRVETEVLYDRIFPFYPTDGQASGYRVRFKVPGNSDAQNFVSLNRYYRGDTILKVLGEEREAVVFDLQGEVSQRDAQLGDISPTFTGYEIYAKGLGLVEYHRDLGAGGAAGARLVRRMPMSEFAGPPD</sequence>
<name>A0A4S4NI40_9BACT</name>
<reference evidence="1 2" key="1">
    <citation type="submission" date="2019-04" db="EMBL/GenBank/DDBJ databases">
        <title>Lewinella litorea sp. nov., isolated from a marine sand.</title>
        <authorList>
            <person name="Yoon J.-H."/>
        </authorList>
    </citation>
    <scope>NUCLEOTIDE SEQUENCE [LARGE SCALE GENOMIC DNA]</scope>
    <source>
        <strain evidence="1 2">HSMS-39</strain>
    </source>
</reference>
<dbReference type="PROSITE" id="PS51257">
    <property type="entry name" value="PROKAR_LIPOPROTEIN"/>
    <property type="match status" value="1"/>
</dbReference>
<protein>
    <submittedName>
        <fullName evidence="1">Uncharacterized protein</fullName>
    </submittedName>
</protein>
<organism evidence="1 2">
    <name type="scientific">Neolewinella litorea</name>
    <dbReference type="NCBI Taxonomy" id="2562452"/>
    <lineage>
        <taxon>Bacteria</taxon>
        <taxon>Pseudomonadati</taxon>
        <taxon>Bacteroidota</taxon>
        <taxon>Saprospiria</taxon>
        <taxon>Saprospirales</taxon>
        <taxon>Lewinellaceae</taxon>
        <taxon>Neolewinella</taxon>
    </lineage>
</organism>
<dbReference type="AlphaFoldDB" id="A0A4S4NI40"/>